<dbReference type="STRING" id="1192034.CAP_5831"/>
<dbReference type="AlphaFoldDB" id="A0A017THM2"/>
<sequence length="305" mass="32976">MPRSFKVGVLALASLIAPLSLALPASAQEDTKPSPSSSDEGGGDAEKTDTPDKDAKADGKADGEAKDGAQAAAPSDNDPYEKPHETYRFIGMRFRNLIVPEFVLDLFSEGGRTVNVFTFGPEFSTRKDGLELDFALSYADYSMDDTLFKGKSDDDFAFEIVNSSMKIVYFTTDLLYEIPLDKEKGRFSLLIGGGVGLGVVFGDLNRNQATPREAGNIDRDDVGAWQRCEAPGTGQPGFCDGANDHYGSYSEASWVNGGSKPSVFPWISLPQVSFRYKPIKQLQLRADLGFSISGFYFGASAAYGL</sequence>
<feature type="chain" id="PRO_5001500338" evidence="2">
    <location>
        <begin position="28"/>
        <end position="305"/>
    </location>
</feature>
<dbReference type="EMBL" id="ASRX01000005">
    <property type="protein sequence ID" value="EYF08071.1"/>
    <property type="molecule type" value="Genomic_DNA"/>
</dbReference>
<evidence type="ECO:0000256" key="1">
    <source>
        <dbReference type="SAM" id="MobiDB-lite"/>
    </source>
</evidence>
<feature type="compositionally biased region" description="Low complexity" evidence="1">
    <location>
        <begin position="25"/>
        <end position="38"/>
    </location>
</feature>
<keyword evidence="4" id="KW-1185">Reference proteome</keyword>
<dbReference type="Proteomes" id="UP000019678">
    <property type="component" value="Unassembled WGS sequence"/>
</dbReference>
<comment type="caution">
    <text evidence="3">The sequence shown here is derived from an EMBL/GenBank/DDBJ whole genome shotgun (WGS) entry which is preliminary data.</text>
</comment>
<gene>
    <name evidence="3" type="ORF">CAP_5831</name>
</gene>
<name>A0A017THM2_9BACT</name>
<proteinExistence type="predicted"/>
<feature type="region of interest" description="Disordered" evidence="1">
    <location>
        <begin position="25"/>
        <end position="82"/>
    </location>
</feature>
<organism evidence="3 4">
    <name type="scientific">Chondromyces apiculatus DSM 436</name>
    <dbReference type="NCBI Taxonomy" id="1192034"/>
    <lineage>
        <taxon>Bacteria</taxon>
        <taxon>Pseudomonadati</taxon>
        <taxon>Myxococcota</taxon>
        <taxon>Polyangia</taxon>
        <taxon>Polyangiales</taxon>
        <taxon>Polyangiaceae</taxon>
        <taxon>Chondromyces</taxon>
    </lineage>
</organism>
<dbReference type="OrthoDB" id="5506973at2"/>
<evidence type="ECO:0000256" key="2">
    <source>
        <dbReference type="SAM" id="SignalP"/>
    </source>
</evidence>
<protein>
    <submittedName>
        <fullName evidence="3">Uncharacterized protein</fullName>
    </submittedName>
</protein>
<reference evidence="3 4" key="1">
    <citation type="submission" date="2013-05" db="EMBL/GenBank/DDBJ databases">
        <title>Genome assembly of Chondromyces apiculatus DSM 436.</title>
        <authorList>
            <person name="Sharma G."/>
            <person name="Khatri I."/>
            <person name="Kaur C."/>
            <person name="Mayilraj S."/>
            <person name="Subramanian S."/>
        </authorList>
    </citation>
    <scope>NUCLEOTIDE SEQUENCE [LARGE SCALE GENOMIC DNA]</scope>
    <source>
        <strain evidence="3 4">DSM 436</strain>
    </source>
</reference>
<feature type="signal peptide" evidence="2">
    <location>
        <begin position="1"/>
        <end position="27"/>
    </location>
</feature>
<dbReference type="RefSeq" id="WP_044235964.1">
    <property type="nucleotide sequence ID" value="NZ_ASRX01000005.1"/>
</dbReference>
<feature type="compositionally biased region" description="Basic and acidic residues" evidence="1">
    <location>
        <begin position="44"/>
        <end position="67"/>
    </location>
</feature>
<evidence type="ECO:0000313" key="3">
    <source>
        <dbReference type="EMBL" id="EYF08071.1"/>
    </source>
</evidence>
<evidence type="ECO:0000313" key="4">
    <source>
        <dbReference type="Proteomes" id="UP000019678"/>
    </source>
</evidence>
<accession>A0A017THM2</accession>
<keyword evidence="2" id="KW-0732">Signal</keyword>